<organism evidence="2 3">
    <name type="scientific">Beauveria bassiana</name>
    <name type="common">White muscardine disease fungus</name>
    <name type="synonym">Tritirachium shiotae</name>
    <dbReference type="NCBI Taxonomy" id="176275"/>
    <lineage>
        <taxon>Eukaryota</taxon>
        <taxon>Fungi</taxon>
        <taxon>Dikarya</taxon>
        <taxon>Ascomycota</taxon>
        <taxon>Pezizomycotina</taxon>
        <taxon>Sordariomycetes</taxon>
        <taxon>Hypocreomycetidae</taxon>
        <taxon>Hypocreales</taxon>
        <taxon>Cordycipitaceae</taxon>
        <taxon>Beauveria</taxon>
    </lineage>
</organism>
<comment type="caution">
    <text evidence="2">The sequence shown here is derived from an EMBL/GenBank/DDBJ whole genome shotgun (WGS) entry which is preliminary data.</text>
</comment>
<dbReference type="Pfam" id="PF20516">
    <property type="entry name" value="PDDEXK_12"/>
    <property type="match status" value="1"/>
</dbReference>
<protein>
    <recommendedName>
        <fullName evidence="1">PD-(D/E)XK nuclease-like domain-containing protein</fullName>
    </recommendedName>
</protein>
<dbReference type="AlphaFoldDB" id="A0A2N6NDD8"/>
<sequence length="229" mass="25302">MQHLKFEDITSARIMSAFCPKLSSSEQTSAAAASLAASNTSGRGLTAASATSVHKMVNFALVMHPSSVLQTLIDQFLKGEPWETQSINQTRYEPLRTRHAPIFIETRTVSGTKENANVQLGIWVAAWRERMRSIMALAGAEEEKLLTLPVIQVLDSAWSVSFMVDHGTHIRIIDDDYVIGDTNSMLGIYQLQASMMALGAWVKDVFEPWFTNLLTRAVESRGNPTAARC</sequence>
<reference evidence="2 3" key="1">
    <citation type="journal article" date="2016" name="Appl. Microbiol. Biotechnol.">
        <title>Characterization of T-DNA insertion mutants with decreased virulence in the entomopathogenic fungus Beauveria bassiana JEF-007.</title>
        <authorList>
            <person name="Kim S."/>
            <person name="Lee S.J."/>
            <person name="Nai Y.S."/>
            <person name="Yu J.S."/>
            <person name="Lee M.R."/>
            <person name="Yang Y.T."/>
            <person name="Kim J.S."/>
        </authorList>
    </citation>
    <scope>NUCLEOTIDE SEQUENCE [LARGE SCALE GENOMIC DNA]</scope>
    <source>
        <strain evidence="2 3">JEF-007</strain>
    </source>
</reference>
<evidence type="ECO:0000259" key="1">
    <source>
        <dbReference type="Pfam" id="PF20516"/>
    </source>
</evidence>
<feature type="domain" description="PD-(D/E)XK nuclease-like" evidence="1">
    <location>
        <begin position="3"/>
        <end position="206"/>
    </location>
</feature>
<proteinExistence type="predicted"/>
<evidence type="ECO:0000313" key="3">
    <source>
        <dbReference type="Proteomes" id="UP000235728"/>
    </source>
</evidence>
<dbReference type="EMBL" id="MRVG01000010">
    <property type="protein sequence ID" value="PMB65280.1"/>
    <property type="molecule type" value="Genomic_DNA"/>
</dbReference>
<dbReference type="OMA" id="RIMSAFC"/>
<gene>
    <name evidence="2" type="ORF">BM221_008636</name>
</gene>
<dbReference type="Proteomes" id="UP000235728">
    <property type="component" value="Unassembled WGS sequence"/>
</dbReference>
<evidence type="ECO:0000313" key="2">
    <source>
        <dbReference type="EMBL" id="PMB65280.1"/>
    </source>
</evidence>
<name>A0A2N6NDD8_BEABA</name>
<accession>A0A2N6NDD8</accession>
<dbReference type="InterPro" id="IPR046797">
    <property type="entry name" value="PDDEXK_12"/>
</dbReference>